<dbReference type="InterPro" id="IPR016024">
    <property type="entry name" value="ARM-type_fold"/>
</dbReference>
<dbReference type="PANTHER" id="PTHR12697:SF5">
    <property type="entry name" value="DEOXYHYPUSINE HYDROXYLASE"/>
    <property type="match status" value="1"/>
</dbReference>
<accession>A0A1I6HS55</accession>
<dbReference type="InterPro" id="IPR021133">
    <property type="entry name" value="HEAT_type_2"/>
</dbReference>
<evidence type="ECO:0000259" key="5">
    <source>
        <dbReference type="Pfam" id="PF07885"/>
    </source>
</evidence>
<dbReference type="GO" id="GO:0006886">
    <property type="term" value="P:intracellular protein transport"/>
    <property type="evidence" value="ECO:0007669"/>
    <property type="project" value="InterPro"/>
</dbReference>
<dbReference type="Gene3D" id="1.10.287.70">
    <property type="match status" value="1"/>
</dbReference>
<keyword evidence="3" id="KW-1133">Transmembrane helix</keyword>
<dbReference type="RefSeq" id="WP_167603421.1">
    <property type="nucleotide sequence ID" value="NZ_FOYN01000004.1"/>
</dbReference>
<comment type="function">
    <text evidence="1">Catalyzes the hydroxylation of the N(6)-(4-aminobutyl)-L-lysine intermediate produced by deoxyhypusine synthase/DHPS on a critical lysine of the eukaryotic translation initiation factor 5A/eIF-5A. This is the second step of the post-translational modification of that lysine into an unusual amino acid residue named hypusine. Hypusination is unique to mature eIF-5A factor and is essential for its function.</text>
</comment>
<dbReference type="Proteomes" id="UP000198932">
    <property type="component" value="Unassembled WGS sequence"/>
</dbReference>
<dbReference type="GO" id="GO:0030117">
    <property type="term" value="C:membrane coat"/>
    <property type="evidence" value="ECO:0007669"/>
    <property type="project" value="InterPro"/>
</dbReference>
<dbReference type="SMART" id="SM00567">
    <property type="entry name" value="EZ_HEAT"/>
    <property type="match status" value="4"/>
</dbReference>
<organism evidence="6 7">
    <name type="scientific">Halorubrum sodomense</name>
    <dbReference type="NCBI Taxonomy" id="35743"/>
    <lineage>
        <taxon>Archaea</taxon>
        <taxon>Methanobacteriati</taxon>
        <taxon>Methanobacteriota</taxon>
        <taxon>Stenosarchaea group</taxon>
        <taxon>Halobacteria</taxon>
        <taxon>Halobacteriales</taxon>
        <taxon>Haloferacaceae</taxon>
        <taxon>Halorubrum</taxon>
    </lineage>
</organism>
<feature type="region of interest" description="Disordered" evidence="2">
    <location>
        <begin position="436"/>
        <end position="467"/>
    </location>
</feature>
<feature type="domain" description="Clathrin/coatomer adaptor adaptin-like N-terminal" evidence="4">
    <location>
        <begin position="12"/>
        <end position="279"/>
    </location>
</feature>
<evidence type="ECO:0000259" key="4">
    <source>
        <dbReference type="Pfam" id="PF01602"/>
    </source>
</evidence>
<feature type="domain" description="Potassium channel" evidence="5">
    <location>
        <begin position="1307"/>
        <end position="1356"/>
    </location>
</feature>
<dbReference type="Gene3D" id="1.25.10.10">
    <property type="entry name" value="Leucine-rich Repeat Variant"/>
    <property type="match status" value="2"/>
</dbReference>
<evidence type="ECO:0000313" key="6">
    <source>
        <dbReference type="EMBL" id="SFR57208.1"/>
    </source>
</evidence>
<protein>
    <submittedName>
        <fullName evidence="6">HEAT repeat</fullName>
    </submittedName>
</protein>
<dbReference type="OrthoDB" id="199127at2157"/>
<dbReference type="EMBL" id="FOYN01000004">
    <property type="protein sequence ID" value="SFR57208.1"/>
    <property type="molecule type" value="Genomic_DNA"/>
</dbReference>
<gene>
    <name evidence="6" type="ORF">SAMN04487937_2864</name>
</gene>
<sequence length="1358" mass="145897">MREDAPLSEWAETAASDQDAVVEHVPEVVALLDDDDATVRNDAVTVLSRVAKTRSDAVLDALPALIERLEADDQSVIRHNSALALSRLVENRPEACRDAIEPLVRGLTDGDGDVREKCGRALDNFGPDAAGDIEDASVRAVEDAADRTGAETSTERNEATLALTRLALRYPEEVATHTESLRDRLDDEDNVVRYHAALCLNRIAKRQPHLVVEAVEPLADRLDDPDADVRALASEALASVSEDAPGAVTETSGALADALTDSNDEVRAHAVGACRALVAEYPDVVLPAQFELVDLLADARGETRADAKKALHGLADASPDEVADVLASTRDEDFDTSSVDAVHGEIEAVAEDADGASATDVEPPAGDEVADEAGEKLRELAAVMETAGAETLATFDDDMLREFLTLTDSIDAEAVSGVDAGDLAEMRETVRTALDIDGGDGREASDPATDGEVGAIETGWDEDARVDPAARPDDGCSYGRDLGEHAREQDDDVWTCHRSPREDGEYCLFHAPVEDTDDEAVRDAFLEAIQRPGRGPKEFVGARFGDLNLSFDIVDGPDNYPIDLRYATVEGSINCRRAEFGQPLWFEGGRVAGGMNCNVVTFKTWASFEGTTMEHAWFGKSEFRDGVSFDNATIREEALFTGATFTDRGDFEGARFGAHAEFSRTVFDSASFEHAHAAGTLDLGHVVCDRSLKMGAIEAEDDIKIRGGRVRNLRLSDADVDGDVSASKLTVEKTIHASDARVGGTLSVSSAEVRQDVLCQDLTAGGVDFDAASVAKRFSFQRTRVAGDCAFSGVSFGDVTTFQGAEIDGDMDLSLGTFEELLTLREAEVGGSLEASSASVGEQADFVHLDVGGDCDLSSVTFGGTVMFFEGTIEGGLDISSSRFEGQLSLSMTVEGEFDGDVARFEDDVNVVDTSVGGPTTFSNATFGRDALFQLCELRDACAFDDAEFAEDASFAQTVVEGPASFETITVGGVANFDGVNFESGAAFFGSTFADLTCLGTRTGDGSVVDMRNCEIADGAIALPDDGDVAYDLANAELGAVELSDGLGETSDVDLFEYFRFANTSFDGFDFGNYKQELAEANWQLHTTVDDAEFVNPGRQDLIDALAVEDELDEVDDKLDGELFDEVDHVGMLQEQTGLDRAVIEEIADAEDASEMPSSEALYEMTGDEEFRETTTAADLENTYLKAKNGADQVGDRHVAAQFFVQEMKYRRAKNYRFVRDPDQDPDVRLVSAGKWFGNYLLHQSCGYGERLWRVIYASVVVVVGWSFMYATLTEGTSGDAAGLTTEGLDGLSQLATPEGADIMVKNLYFSIVTFTTLGYGDIQPVGTLSRFLAGLESFLGALLVALVVFVLGRRVSW</sequence>
<name>A0A1I6HS55_HALSD</name>
<dbReference type="STRING" id="35743.SAMN04487937_2864"/>
<dbReference type="SUPFAM" id="SSF48371">
    <property type="entry name" value="ARM repeat"/>
    <property type="match status" value="1"/>
</dbReference>
<keyword evidence="3" id="KW-0472">Membrane</keyword>
<proteinExistence type="predicted"/>
<evidence type="ECO:0000256" key="2">
    <source>
        <dbReference type="SAM" id="MobiDB-lite"/>
    </source>
</evidence>
<dbReference type="SUPFAM" id="SSF81324">
    <property type="entry name" value="Voltage-gated potassium channels"/>
    <property type="match status" value="1"/>
</dbReference>
<dbReference type="InterPro" id="IPR013099">
    <property type="entry name" value="K_chnl_dom"/>
</dbReference>
<dbReference type="Pfam" id="PF01602">
    <property type="entry name" value="Adaptin_N"/>
    <property type="match status" value="1"/>
</dbReference>
<dbReference type="PROSITE" id="PS50077">
    <property type="entry name" value="HEAT_REPEAT"/>
    <property type="match status" value="1"/>
</dbReference>
<dbReference type="GO" id="GO:0016192">
    <property type="term" value="P:vesicle-mediated transport"/>
    <property type="evidence" value="ECO:0007669"/>
    <property type="project" value="InterPro"/>
</dbReference>
<dbReference type="InterPro" id="IPR001646">
    <property type="entry name" value="5peptide_repeat"/>
</dbReference>
<keyword evidence="7" id="KW-1185">Reference proteome</keyword>
<dbReference type="InterPro" id="IPR011989">
    <property type="entry name" value="ARM-like"/>
</dbReference>
<dbReference type="GO" id="GO:0016491">
    <property type="term" value="F:oxidoreductase activity"/>
    <property type="evidence" value="ECO:0007669"/>
    <property type="project" value="TreeGrafter"/>
</dbReference>
<dbReference type="Pfam" id="PF07885">
    <property type="entry name" value="Ion_trans_2"/>
    <property type="match status" value="1"/>
</dbReference>
<feature type="transmembrane region" description="Helical" evidence="3">
    <location>
        <begin position="1332"/>
        <end position="1352"/>
    </location>
</feature>
<evidence type="ECO:0000256" key="1">
    <source>
        <dbReference type="ARBA" id="ARBA00045876"/>
    </source>
</evidence>
<dbReference type="PANTHER" id="PTHR12697">
    <property type="entry name" value="PBS LYASE HEAT-LIKE PROTEIN"/>
    <property type="match status" value="1"/>
</dbReference>
<reference evidence="7" key="1">
    <citation type="submission" date="2016-10" db="EMBL/GenBank/DDBJ databases">
        <authorList>
            <person name="Varghese N."/>
            <person name="Submissions S."/>
        </authorList>
    </citation>
    <scope>NUCLEOTIDE SEQUENCE [LARGE SCALE GENOMIC DNA]</scope>
    <source>
        <strain evidence="7">RD 26</strain>
    </source>
</reference>
<keyword evidence="3" id="KW-0812">Transmembrane</keyword>
<dbReference type="Pfam" id="PF13576">
    <property type="entry name" value="Pentapeptide_3"/>
    <property type="match status" value="1"/>
</dbReference>
<dbReference type="InterPro" id="IPR002553">
    <property type="entry name" value="Clathrin/coatomer_adapt-like_N"/>
</dbReference>
<dbReference type="InterPro" id="IPR004155">
    <property type="entry name" value="PBS_lyase_HEAT"/>
</dbReference>
<evidence type="ECO:0000256" key="3">
    <source>
        <dbReference type="SAM" id="Phobius"/>
    </source>
</evidence>
<evidence type="ECO:0000313" key="7">
    <source>
        <dbReference type="Proteomes" id="UP000198932"/>
    </source>
</evidence>